<reference evidence="15" key="2">
    <citation type="submission" date="2021-01" db="UniProtKB">
        <authorList>
            <consortium name="EnsemblMetazoa"/>
        </authorList>
    </citation>
    <scope>IDENTIFICATION</scope>
</reference>
<dbReference type="EnsemblMetazoa" id="XM_030975041">
    <property type="protein sequence ID" value="XP_030830901"/>
    <property type="gene ID" value="LOC753271"/>
</dbReference>
<dbReference type="InterPro" id="IPR039396">
    <property type="entry name" value="Deltex_C"/>
</dbReference>
<keyword evidence="4 11" id="KW-0808">Transferase</keyword>
<dbReference type="OMA" id="CICCERL"/>
<dbReference type="Gene3D" id="3.30.390.130">
    <property type="match status" value="1"/>
</dbReference>
<dbReference type="AlphaFoldDB" id="A0A7M7STT0"/>
<organism evidence="15 16">
    <name type="scientific">Strongylocentrotus purpuratus</name>
    <name type="common">Purple sea urchin</name>
    <dbReference type="NCBI Taxonomy" id="7668"/>
    <lineage>
        <taxon>Eukaryota</taxon>
        <taxon>Metazoa</taxon>
        <taxon>Echinodermata</taxon>
        <taxon>Eleutherozoa</taxon>
        <taxon>Echinozoa</taxon>
        <taxon>Echinoidea</taxon>
        <taxon>Euechinoidea</taxon>
        <taxon>Echinacea</taxon>
        <taxon>Camarodonta</taxon>
        <taxon>Echinidea</taxon>
        <taxon>Strongylocentrotidae</taxon>
        <taxon>Strongylocentrotus</taxon>
    </lineage>
</organism>
<accession>A0A7M7STT0</accession>
<evidence type="ECO:0000256" key="8">
    <source>
        <dbReference type="ARBA" id="ARBA00022833"/>
    </source>
</evidence>
<dbReference type="Gene3D" id="3.30.720.50">
    <property type="match status" value="2"/>
</dbReference>
<dbReference type="Pfam" id="PF02825">
    <property type="entry name" value="WWE"/>
    <property type="match status" value="2"/>
</dbReference>
<reference evidence="16" key="1">
    <citation type="submission" date="2015-02" db="EMBL/GenBank/DDBJ databases">
        <title>Genome sequencing for Strongylocentrotus purpuratus.</title>
        <authorList>
            <person name="Murali S."/>
            <person name="Liu Y."/>
            <person name="Vee V."/>
            <person name="English A."/>
            <person name="Wang M."/>
            <person name="Skinner E."/>
            <person name="Han Y."/>
            <person name="Muzny D.M."/>
            <person name="Worley K.C."/>
            <person name="Gibbs R.A."/>
        </authorList>
    </citation>
    <scope>NUCLEOTIDE SEQUENCE</scope>
</reference>
<feature type="domain" description="RING-type" evidence="13">
    <location>
        <begin position="517"/>
        <end position="574"/>
    </location>
</feature>
<evidence type="ECO:0000256" key="6">
    <source>
        <dbReference type="ARBA" id="ARBA00022737"/>
    </source>
</evidence>
<evidence type="ECO:0000256" key="12">
    <source>
        <dbReference type="SAM" id="MobiDB-lite"/>
    </source>
</evidence>
<dbReference type="PANTHER" id="PTHR12622">
    <property type="entry name" value="DELTEX-RELATED"/>
    <property type="match status" value="1"/>
</dbReference>
<evidence type="ECO:0000256" key="10">
    <source>
        <dbReference type="PROSITE-ProRule" id="PRU00175"/>
    </source>
</evidence>
<dbReference type="InterPro" id="IPR013083">
    <property type="entry name" value="Znf_RING/FYVE/PHD"/>
</dbReference>
<dbReference type="PROSITE" id="PS50089">
    <property type="entry name" value="ZF_RING_2"/>
    <property type="match status" value="1"/>
</dbReference>
<evidence type="ECO:0000313" key="16">
    <source>
        <dbReference type="Proteomes" id="UP000007110"/>
    </source>
</evidence>
<comment type="pathway">
    <text evidence="2 11">Protein modification; protein ubiquitination.</text>
</comment>
<name>A0A7M7STT0_STRPU</name>
<evidence type="ECO:0000259" key="13">
    <source>
        <dbReference type="PROSITE" id="PS50089"/>
    </source>
</evidence>
<feature type="compositionally biased region" description="Basic residues" evidence="12">
    <location>
        <begin position="306"/>
        <end position="317"/>
    </location>
</feature>
<dbReference type="InterPro" id="IPR001841">
    <property type="entry name" value="Znf_RING"/>
</dbReference>
<dbReference type="CDD" id="cd09633">
    <property type="entry name" value="Deltex_C"/>
    <property type="match status" value="1"/>
</dbReference>
<feature type="domain" description="WWE" evidence="14">
    <location>
        <begin position="107"/>
        <end position="184"/>
    </location>
</feature>
<evidence type="ECO:0000256" key="2">
    <source>
        <dbReference type="ARBA" id="ARBA00004906"/>
    </source>
</evidence>
<protein>
    <recommendedName>
        <fullName evidence="11">E3 ubiquitin-protein ligase</fullName>
        <ecNumber evidence="11">2.3.2.27</ecNumber>
    </recommendedName>
</protein>
<comment type="subcellular location">
    <subcellularLocation>
        <location evidence="11">Cytoplasm</location>
    </subcellularLocation>
</comment>
<keyword evidence="9" id="KW-0914">Notch signaling pathway</keyword>
<dbReference type="GO" id="GO:0008270">
    <property type="term" value="F:zinc ion binding"/>
    <property type="evidence" value="ECO:0007669"/>
    <property type="project" value="UniProtKB-KW"/>
</dbReference>
<proteinExistence type="inferred from homology"/>
<evidence type="ECO:0000256" key="1">
    <source>
        <dbReference type="ARBA" id="ARBA00000900"/>
    </source>
</evidence>
<keyword evidence="5 11" id="KW-0479">Metal-binding</keyword>
<dbReference type="GO" id="GO:0005737">
    <property type="term" value="C:cytoplasm"/>
    <property type="evidence" value="ECO:0007669"/>
    <property type="project" value="UniProtKB-SubCell"/>
</dbReference>
<evidence type="ECO:0000256" key="11">
    <source>
        <dbReference type="RuleBase" id="RU367105"/>
    </source>
</evidence>
<dbReference type="SUPFAM" id="SSF57850">
    <property type="entry name" value="RING/U-box"/>
    <property type="match status" value="1"/>
</dbReference>
<feature type="compositionally biased region" description="Low complexity" evidence="12">
    <location>
        <begin position="279"/>
        <end position="297"/>
    </location>
</feature>
<dbReference type="InterPro" id="IPR039398">
    <property type="entry name" value="Deltex_fam"/>
</dbReference>
<feature type="compositionally biased region" description="Low complexity" evidence="12">
    <location>
        <begin position="342"/>
        <end position="358"/>
    </location>
</feature>
<sequence>MTACAQSSGSPSLTDCSASGTANCSPMNEDQNKMDEDDVVVWEWFSDHGRWRAYDPSVVVELEAAHGRQATLALGNVDPALSSYEIDFTAMQQYRTTSGNARPIRRRQLPGSSPAGQGVEWQWEDNSGWIQYDLDTSTIVEDAYKQNLPSIDLSKTKCHLPYIIDYTQMMQVRRTSGFKRKLRRVVLVETYPKVTNVPSLSEVSSASGSPELSAVLEVDPGADASIKENDNANVTLESCQIEMTGDVAGELLSEAVELSRPTSLSISEPIKETDDEISPSPATTTTTPNVPQVVEPPSTGTATQRAGKRSHGKRSSSRKAVAATRDVQATVAWTSPGDPDVASTSSAGSSTGSTGRSSLPRSVSVPASMAAGQSSEGSKHHATASPVQSSSGLGMPPLTQSATMSHLAAAAAATTSRMRKSHSTPCTIQTRTANAAGARLSPVMTAMTSILLSTALPIKLVPVRTPIYSPPNSGGIRPVEGVKPRKKKRKISLRGQTAEEVISKYVEKEESPPDEECPICFEKLCNVSHYNEDEEEGDSVLKLERCRHFFHQSCLYAMYNSGPKDGSIQCPTCKAIYGVKCGNQPPGSMDYHVIPHSLPGFPSCGTIRIIYNIPPGTQGPEHPSPGRRYSSRGFPRMCYLPDNEISRKILRLLIIAWERRLIFTIGTSVTTGEPNTVVWNEIHHKTEFGSNVTGHGFPDPNYFTNILGELASQGVTEDCLDDY</sequence>
<dbReference type="OrthoDB" id="2449614at2759"/>
<dbReference type="Gene3D" id="3.30.40.10">
    <property type="entry name" value="Zinc/RING finger domain, C3HC4 (zinc finger)"/>
    <property type="match status" value="1"/>
</dbReference>
<dbReference type="GeneID" id="753271"/>
<dbReference type="InParanoid" id="A0A7M7STT0"/>
<dbReference type="KEGG" id="spu:753271"/>
<dbReference type="InterPro" id="IPR039399">
    <property type="entry name" value="Deltex_C_sf"/>
</dbReference>
<dbReference type="GO" id="GO:0061630">
    <property type="term" value="F:ubiquitin protein ligase activity"/>
    <property type="evidence" value="ECO:0000318"/>
    <property type="project" value="GO_Central"/>
</dbReference>
<dbReference type="Proteomes" id="UP000007110">
    <property type="component" value="Unassembled WGS sequence"/>
</dbReference>
<dbReference type="CDD" id="cd16459">
    <property type="entry name" value="RING-H2_DTX1-like"/>
    <property type="match status" value="1"/>
</dbReference>
<evidence type="ECO:0000256" key="3">
    <source>
        <dbReference type="ARBA" id="ARBA00009413"/>
    </source>
</evidence>
<dbReference type="SMART" id="SM00678">
    <property type="entry name" value="WWE"/>
    <property type="match status" value="2"/>
</dbReference>
<feature type="compositionally biased region" description="Polar residues" evidence="12">
    <location>
        <begin position="385"/>
        <end position="404"/>
    </location>
</feature>
<comment type="similarity">
    <text evidence="3 11">Belongs to the Deltex family.</text>
</comment>
<dbReference type="FunFam" id="3.30.40.10:FF:000097">
    <property type="entry name" value="E3 ubiquitin-protein ligase DTX4"/>
    <property type="match status" value="1"/>
</dbReference>
<dbReference type="FunFam" id="3.30.390.130:FF:000001">
    <property type="entry name" value="Probable E3 ubiquitin-protein ligase DTX3"/>
    <property type="match status" value="1"/>
</dbReference>
<evidence type="ECO:0000256" key="4">
    <source>
        <dbReference type="ARBA" id="ARBA00022679"/>
    </source>
</evidence>
<evidence type="ECO:0000256" key="7">
    <source>
        <dbReference type="ARBA" id="ARBA00022771"/>
    </source>
</evidence>
<feature type="region of interest" description="Disordered" evidence="12">
    <location>
        <begin position="97"/>
        <end position="118"/>
    </location>
</feature>
<keyword evidence="6" id="KW-0677">Repeat</keyword>
<dbReference type="SMART" id="SM00184">
    <property type="entry name" value="RING"/>
    <property type="match status" value="1"/>
</dbReference>
<dbReference type="Pfam" id="PF18102">
    <property type="entry name" value="DTC"/>
    <property type="match status" value="1"/>
</dbReference>
<feature type="region of interest" description="Disordered" evidence="12">
    <location>
        <begin position="1"/>
        <end position="20"/>
    </location>
</feature>
<dbReference type="InterPro" id="IPR004170">
    <property type="entry name" value="WWE_dom"/>
</dbReference>
<comment type="catalytic activity">
    <reaction evidence="1 11">
        <text>S-ubiquitinyl-[E2 ubiquitin-conjugating enzyme]-L-cysteine + [acceptor protein]-L-lysine = [E2 ubiquitin-conjugating enzyme]-L-cysteine + N(6)-ubiquitinyl-[acceptor protein]-L-lysine.</text>
        <dbReference type="EC" id="2.3.2.27"/>
    </reaction>
</comment>
<evidence type="ECO:0000313" key="15">
    <source>
        <dbReference type="EnsemblMetazoa" id="XP_030830901"/>
    </source>
</evidence>
<dbReference type="RefSeq" id="XP_030830901.1">
    <property type="nucleotide sequence ID" value="XM_030975041.1"/>
</dbReference>
<keyword evidence="7 10" id="KW-0863">Zinc-finger</keyword>
<dbReference type="GO" id="GO:0016567">
    <property type="term" value="P:protein ubiquitination"/>
    <property type="evidence" value="ECO:0000318"/>
    <property type="project" value="GO_Central"/>
</dbReference>
<dbReference type="SUPFAM" id="SSF117839">
    <property type="entry name" value="WWE domain"/>
    <property type="match status" value="2"/>
</dbReference>
<keyword evidence="16" id="KW-1185">Reference proteome</keyword>
<evidence type="ECO:0000256" key="9">
    <source>
        <dbReference type="ARBA" id="ARBA00022976"/>
    </source>
</evidence>
<feature type="domain" description="WWE" evidence="14">
    <location>
        <begin position="26"/>
        <end position="106"/>
    </location>
</feature>
<dbReference type="InterPro" id="IPR018123">
    <property type="entry name" value="WWE-dom_subgr"/>
</dbReference>
<dbReference type="UniPathway" id="UPA00143"/>
<dbReference type="EC" id="2.3.2.27" evidence="11"/>
<evidence type="ECO:0000256" key="5">
    <source>
        <dbReference type="ARBA" id="ARBA00022723"/>
    </source>
</evidence>
<feature type="region of interest" description="Disordered" evidence="12">
    <location>
        <begin position="260"/>
        <end position="427"/>
    </location>
</feature>
<keyword evidence="8 11" id="KW-0862">Zinc</keyword>
<keyword evidence="11" id="KW-0963">Cytoplasm</keyword>
<dbReference type="GO" id="GO:0005654">
    <property type="term" value="C:nucleoplasm"/>
    <property type="evidence" value="ECO:0000318"/>
    <property type="project" value="GO_Central"/>
</dbReference>
<evidence type="ECO:0000259" key="14">
    <source>
        <dbReference type="PROSITE" id="PS50918"/>
    </source>
</evidence>
<dbReference type="PROSITE" id="PS50918">
    <property type="entry name" value="WWE"/>
    <property type="match status" value="2"/>
</dbReference>
<dbReference type="GO" id="GO:0007219">
    <property type="term" value="P:Notch signaling pathway"/>
    <property type="evidence" value="ECO:0000318"/>
    <property type="project" value="GO_Central"/>
</dbReference>
<dbReference type="InterPro" id="IPR037197">
    <property type="entry name" value="WWE_dom_sf"/>
</dbReference>